<dbReference type="AlphaFoldDB" id="A0AA38CHC5"/>
<proteinExistence type="predicted"/>
<organism evidence="1 2">
    <name type="scientific">Taxus chinensis</name>
    <name type="common">Chinese yew</name>
    <name type="synonym">Taxus wallichiana var. chinensis</name>
    <dbReference type="NCBI Taxonomy" id="29808"/>
    <lineage>
        <taxon>Eukaryota</taxon>
        <taxon>Viridiplantae</taxon>
        <taxon>Streptophyta</taxon>
        <taxon>Embryophyta</taxon>
        <taxon>Tracheophyta</taxon>
        <taxon>Spermatophyta</taxon>
        <taxon>Pinopsida</taxon>
        <taxon>Pinidae</taxon>
        <taxon>Conifers II</taxon>
        <taxon>Cupressales</taxon>
        <taxon>Taxaceae</taxon>
        <taxon>Taxus</taxon>
    </lineage>
</organism>
<evidence type="ECO:0000313" key="2">
    <source>
        <dbReference type="Proteomes" id="UP000824469"/>
    </source>
</evidence>
<keyword evidence="2" id="KW-1185">Reference proteome</keyword>
<reference evidence="1 2" key="1">
    <citation type="journal article" date="2021" name="Nat. Plants">
        <title>The Taxus genome provides insights into paclitaxel biosynthesis.</title>
        <authorList>
            <person name="Xiong X."/>
            <person name="Gou J."/>
            <person name="Liao Q."/>
            <person name="Li Y."/>
            <person name="Zhou Q."/>
            <person name="Bi G."/>
            <person name="Li C."/>
            <person name="Du R."/>
            <person name="Wang X."/>
            <person name="Sun T."/>
            <person name="Guo L."/>
            <person name="Liang H."/>
            <person name="Lu P."/>
            <person name="Wu Y."/>
            <person name="Zhang Z."/>
            <person name="Ro D.K."/>
            <person name="Shang Y."/>
            <person name="Huang S."/>
            <person name="Yan J."/>
        </authorList>
    </citation>
    <scope>NUCLEOTIDE SEQUENCE [LARGE SCALE GENOMIC DNA]</scope>
    <source>
        <strain evidence="1">Ta-2019</strain>
    </source>
</reference>
<sequence>KRIDEGDAIARQEDQFGPRYNEEEEVDTLTLREELQRLEEMFDFTKYQHT</sequence>
<dbReference type="EMBL" id="JAHRHJ020000010">
    <property type="protein sequence ID" value="KAH9297232.1"/>
    <property type="molecule type" value="Genomic_DNA"/>
</dbReference>
<feature type="non-terminal residue" evidence="1">
    <location>
        <position position="50"/>
    </location>
</feature>
<comment type="caution">
    <text evidence="1">The sequence shown here is derived from an EMBL/GenBank/DDBJ whole genome shotgun (WGS) entry which is preliminary data.</text>
</comment>
<protein>
    <submittedName>
        <fullName evidence="1">Uncharacterized protein</fullName>
    </submittedName>
</protein>
<gene>
    <name evidence="1" type="ORF">KI387_028914</name>
</gene>
<dbReference type="Proteomes" id="UP000824469">
    <property type="component" value="Unassembled WGS sequence"/>
</dbReference>
<name>A0AA38CHC5_TAXCH</name>
<accession>A0AA38CHC5</accession>
<feature type="non-terminal residue" evidence="1">
    <location>
        <position position="1"/>
    </location>
</feature>
<evidence type="ECO:0000313" key="1">
    <source>
        <dbReference type="EMBL" id="KAH9297232.1"/>
    </source>
</evidence>